<dbReference type="AlphaFoldDB" id="A0A0G1A1U5"/>
<gene>
    <name evidence="1" type="ORF">UV20_C0028G0003</name>
</gene>
<reference evidence="1 2" key="1">
    <citation type="journal article" date="2015" name="Nature">
        <title>rRNA introns, odd ribosomes, and small enigmatic genomes across a large radiation of phyla.</title>
        <authorList>
            <person name="Brown C.T."/>
            <person name="Hug L.A."/>
            <person name="Thomas B.C."/>
            <person name="Sharon I."/>
            <person name="Castelle C.J."/>
            <person name="Singh A."/>
            <person name="Wilkins M.J."/>
            <person name="Williams K.H."/>
            <person name="Banfield J.F."/>
        </authorList>
    </citation>
    <scope>NUCLEOTIDE SEQUENCE [LARGE SCALE GENOMIC DNA]</scope>
</reference>
<organism evidence="1 2">
    <name type="scientific">Candidatus Magasanikbacteria bacterium GW2011_GWA2_42_32</name>
    <dbReference type="NCBI Taxonomy" id="1619039"/>
    <lineage>
        <taxon>Bacteria</taxon>
        <taxon>Candidatus Magasanikiibacteriota</taxon>
    </lineage>
</organism>
<dbReference type="EMBL" id="LCDO01000028">
    <property type="protein sequence ID" value="KKS54980.1"/>
    <property type="molecule type" value="Genomic_DNA"/>
</dbReference>
<dbReference type="Proteomes" id="UP000034837">
    <property type="component" value="Unassembled WGS sequence"/>
</dbReference>
<protein>
    <submittedName>
        <fullName evidence="1">Uncharacterized protein</fullName>
    </submittedName>
</protein>
<evidence type="ECO:0000313" key="2">
    <source>
        <dbReference type="Proteomes" id="UP000034837"/>
    </source>
</evidence>
<comment type="caution">
    <text evidence="1">The sequence shown here is derived from an EMBL/GenBank/DDBJ whole genome shotgun (WGS) entry which is preliminary data.</text>
</comment>
<name>A0A0G1A1U5_9BACT</name>
<evidence type="ECO:0000313" key="1">
    <source>
        <dbReference type="EMBL" id="KKS54980.1"/>
    </source>
</evidence>
<proteinExistence type="predicted"/>
<sequence length="133" mass="15506">MAIFDELKSVANVLREADKIPQYQQILGVLEKLIEMQNRILTLETENKELVESLKIQESLVFENNAYWIEKDSKKDGPYCSCCWDDHKKTIRMQPCGNPAFYSCPKCANKSVKVYPGRDNPPQNFHVHRPDFR</sequence>
<accession>A0A0G1A1U5</accession>